<dbReference type="InterPro" id="IPR054722">
    <property type="entry name" value="PolX-like_BBD"/>
</dbReference>
<comment type="caution">
    <text evidence="2">The sequence shown here is derived from an EMBL/GenBank/DDBJ whole genome shotgun (WGS) entry which is preliminary data.</text>
</comment>
<reference evidence="2" key="1">
    <citation type="submission" date="2020-06" db="EMBL/GenBank/DDBJ databases">
        <authorList>
            <person name="Li T."/>
            <person name="Hu X."/>
            <person name="Zhang T."/>
            <person name="Song X."/>
            <person name="Zhang H."/>
            <person name="Dai N."/>
            <person name="Sheng W."/>
            <person name="Hou X."/>
            <person name="Wei L."/>
        </authorList>
    </citation>
    <scope>NUCLEOTIDE SEQUENCE</scope>
    <source>
        <strain evidence="2">KEN8</strain>
        <tissue evidence="2">Leaf</tissue>
    </source>
</reference>
<sequence length="168" mass="19022">MPNVQVAKTNVEIIAMVSNLHIATVHVRNNKNQFKHYEDISEGQQILMRNANTAIVLGKGNVEVQFTSRKKLLLTNVLHIPEIRKNLVSVAILSKKGLKTMIEADKLIVTKNEEFVGKGYYCDGMFKLCNRNIVLNKIPVLLIVEGNPKTFTEAMTSRNVAFWKDSQR</sequence>
<dbReference type="EMBL" id="JACGWM010000009">
    <property type="protein sequence ID" value="KAL0352313.1"/>
    <property type="molecule type" value="Genomic_DNA"/>
</dbReference>
<name>A0AAW2PBM2_9LAMI</name>
<proteinExistence type="predicted"/>
<evidence type="ECO:0000313" key="2">
    <source>
        <dbReference type="EMBL" id="KAL0352313.1"/>
    </source>
</evidence>
<dbReference type="PANTHER" id="PTHR47592">
    <property type="entry name" value="PBF68 PROTEIN"/>
    <property type="match status" value="1"/>
</dbReference>
<dbReference type="AlphaFoldDB" id="A0AAW2PBM2"/>
<reference evidence="2" key="2">
    <citation type="journal article" date="2024" name="Plant">
        <title>Genomic evolution and insights into agronomic trait innovations of Sesamum species.</title>
        <authorList>
            <person name="Miao H."/>
            <person name="Wang L."/>
            <person name="Qu L."/>
            <person name="Liu H."/>
            <person name="Sun Y."/>
            <person name="Le M."/>
            <person name="Wang Q."/>
            <person name="Wei S."/>
            <person name="Zheng Y."/>
            <person name="Lin W."/>
            <person name="Duan Y."/>
            <person name="Cao H."/>
            <person name="Xiong S."/>
            <person name="Wang X."/>
            <person name="Wei L."/>
            <person name="Li C."/>
            <person name="Ma Q."/>
            <person name="Ju M."/>
            <person name="Zhao R."/>
            <person name="Li G."/>
            <person name="Mu C."/>
            <person name="Tian Q."/>
            <person name="Mei H."/>
            <person name="Zhang T."/>
            <person name="Gao T."/>
            <person name="Zhang H."/>
        </authorList>
    </citation>
    <scope>NUCLEOTIDE SEQUENCE</scope>
    <source>
        <strain evidence="2">KEN8</strain>
    </source>
</reference>
<feature type="domain" description="Retrovirus-related Pol polyprotein from transposon TNT 1-94-like beta-barrel" evidence="1">
    <location>
        <begin position="23"/>
        <end position="97"/>
    </location>
</feature>
<evidence type="ECO:0000259" key="1">
    <source>
        <dbReference type="Pfam" id="PF22936"/>
    </source>
</evidence>
<accession>A0AAW2PBM2</accession>
<dbReference type="Pfam" id="PF22936">
    <property type="entry name" value="Pol_BBD"/>
    <property type="match status" value="1"/>
</dbReference>
<gene>
    <name evidence="2" type="ORF">Scaly_1620000</name>
</gene>
<organism evidence="2">
    <name type="scientific">Sesamum calycinum</name>
    <dbReference type="NCBI Taxonomy" id="2727403"/>
    <lineage>
        <taxon>Eukaryota</taxon>
        <taxon>Viridiplantae</taxon>
        <taxon>Streptophyta</taxon>
        <taxon>Embryophyta</taxon>
        <taxon>Tracheophyta</taxon>
        <taxon>Spermatophyta</taxon>
        <taxon>Magnoliopsida</taxon>
        <taxon>eudicotyledons</taxon>
        <taxon>Gunneridae</taxon>
        <taxon>Pentapetalae</taxon>
        <taxon>asterids</taxon>
        <taxon>lamiids</taxon>
        <taxon>Lamiales</taxon>
        <taxon>Pedaliaceae</taxon>
        <taxon>Sesamum</taxon>
    </lineage>
</organism>
<protein>
    <recommendedName>
        <fullName evidence="1">Retrovirus-related Pol polyprotein from transposon TNT 1-94-like beta-barrel domain-containing protein</fullName>
    </recommendedName>
</protein>